<evidence type="ECO:0000256" key="1">
    <source>
        <dbReference type="ARBA" id="ARBA00004448"/>
    </source>
</evidence>
<evidence type="ECO:0000313" key="11">
    <source>
        <dbReference type="EMBL" id="OAQ65640.1"/>
    </source>
</evidence>
<keyword evidence="4" id="KW-0677">Repeat</keyword>
<dbReference type="Gene3D" id="1.50.40.10">
    <property type="entry name" value="Mitochondrial carrier domain"/>
    <property type="match status" value="1"/>
</dbReference>
<dbReference type="InterPro" id="IPR018108">
    <property type="entry name" value="MCP_transmembrane"/>
</dbReference>
<name>A0A179FK99_PURLI</name>
<keyword evidence="8 9" id="KW-0472">Membrane</keyword>
<keyword evidence="3 9" id="KW-0812">Transmembrane</keyword>
<dbReference type="Pfam" id="PF00153">
    <property type="entry name" value="Mito_carr"/>
    <property type="match status" value="1"/>
</dbReference>
<organism evidence="11 12">
    <name type="scientific">Purpureocillium lilacinum</name>
    <name type="common">Paecilomyces lilacinus</name>
    <dbReference type="NCBI Taxonomy" id="33203"/>
    <lineage>
        <taxon>Eukaryota</taxon>
        <taxon>Fungi</taxon>
        <taxon>Dikarya</taxon>
        <taxon>Ascomycota</taxon>
        <taxon>Pezizomycotina</taxon>
        <taxon>Sordariomycetes</taxon>
        <taxon>Hypocreomycetidae</taxon>
        <taxon>Hypocreales</taxon>
        <taxon>Ophiocordycipitaceae</taxon>
        <taxon>Purpureocillium</taxon>
    </lineage>
</organism>
<dbReference type="InterPro" id="IPR023395">
    <property type="entry name" value="MCP_dom_sf"/>
</dbReference>
<keyword evidence="6" id="KW-1133">Transmembrane helix</keyword>
<evidence type="ECO:0000256" key="9">
    <source>
        <dbReference type="PROSITE-ProRule" id="PRU00282"/>
    </source>
</evidence>
<dbReference type="AlphaFoldDB" id="A0A179FK99"/>
<dbReference type="SUPFAM" id="SSF103506">
    <property type="entry name" value="Mitochondrial carrier"/>
    <property type="match status" value="1"/>
</dbReference>
<comment type="similarity">
    <text evidence="10">Belongs to the mitochondrial carrier (TC 2.A.29) family.</text>
</comment>
<dbReference type="PANTHER" id="PTHR45829:SF1">
    <property type="entry name" value="CARRIER PROTEIN, PUTATIVE (AFU_ORTHOLOGUE AFUA_4G06780)-RELATED"/>
    <property type="match status" value="1"/>
</dbReference>
<dbReference type="EMBL" id="LSBH01000014">
    <property type="protein sequence ID" value="OAQ65640.1"/>
    <property type="molecule type" value="Genomic_DNA"/>
</dbReference>
<dbReference type="PANTHER" id="PTHR45829">
    <property type="entry name" value="MITOCHONDRIAL CARRIER PROTEIN RIM2"/>
    <property type="match status" value="1"/>
</dbReference>
<evidence type="ECO:0000256" key="6">
    <source>
        <dbReference type="ARBA" id="ARBA00022989"/>
    </source>
</evidence>
<protein>
    <submittedName>
        <fullName evidence="11">Mitochondrial carrier protein domain-containing protein</fullName>
    </submittedName>
</protein>
<dbReference type="Proteomes" id="UP000078240">
    <property type="component" value="Unassembled WGS sequence"/>
</dbReference>
<evidence type="ECO:0000256" key="4">
    <source>
        <dbReference type="ARBA" id="ARBA00022737"/>
    </source>
</evidence>
<keyword evidence="2 10" id="KW-0813">Transport</keyword>
<evidence type="ECO:0000256" key="5">
    <source>
        <dbReference type="ARBA" id="ARBA00022792"/>
    </source>
</evidence>
<evidence type="ECO:0000256" key="2">
    <source>
        <dbReference type="ARBA" id="ARBA00022448"/>
    </source>
</evidence>
<keyword evidence="5" id="KW-0999">Mitochondrion inner membrane</keyword>
<accession>A0A179FK99</accession>
<dbReference type="PROSITE" id="PS50920">
    <property type="entry name" value="SOLCAR"/>
    <property type="match status" value="1"/>
</dbReference>
<evidence type="ECO:0000256" key="10">
    <source>
        <dbReference type="RuleBase" id="RU000488"/>
    </source>
</evidence>
<feature type="repeat" description="Solcar" evidence="9">
    <location>
        <begin position="48"/>
        <end position="147"/>
    </location>
</feature>
<sequence length="279" mass="31857">MPSRDHKLSPSWPKYIENSYPRACHHRLCPVQGTYYLADPEHPTIPFTNAAIRSFAGATSAMATSVITCPLDVVKTKLQGRGGLQLWTLDSVSRRRSFQDRGLIGTGRAIWHQEGLAGMYQGLGPTMLANLPRGLCYYIDESIMGGQDQTHVTDKYLRKERPKRIQVRCRCRSEDVLPRRRSFVLLRVDAGPAWSDTFGCLGEQSLCDYSHLSTRSDSNKIANAQERRPTPWEPAKRRKSLGCGDFTERVSPSIPRYYRNIRENTARRRLARLVFWHGY</sequence>
<dbReference type="GO" id="GO:0005743">
    <property type="term" value="C:mitochondrial inner membrane"/>
    <property type="evidence" value="ECO:0007669"/>
    <property type="project" value="UniProtKB-SubCell"/>
</dbReference>
<dbReference type="GO" id="GO:1990519">
    <property type="term" value="P:pyrimidine nucleotide import into mitochondrion"/>
    <property type="evidence" value="ECO:0007669"/>
    <property type="project" value="TreeGrafter"/>
</dbReference>
<evidence type="ECO:0000256" key="7">
    <source>
        <dbReference type="ARBA" id="ARBA00023128"/>
    </source>
</evidence>
<evidence type="ECO:0000256" key="8">
    <source>
        <dbReference type="ARBA" id="ARBA00023136"/>
    </source>
</evidence>
<evidence type="ECO:0000313" key="12">
    <source>
        <dbReference type="Proteomes" id="UP000078240"/>
    </source>
</evidence>
<dbReference type="GO" id="GO:0015218">
    <property type="term" value="F:pyrimidine nucleotide transmembrane transporter activity"/>
    <property type="evidence" value="ECO:0007669"/>
    <property type="project" value="InterPro"/>
</dbReference>
<dbReference type="InterPro" id="IPR049562">
    <property type="entry name" value="SLC25A33/36-like"/>
</dbReference>
<comment type="subcellular location">
    <subcellularLocation>
        <location evidence="1">Mitochondrion inner membrane</location>
        <topology evidence="1">Multi-pass membrane protein</topology>
    </subcellularLocation>
</comment>
<proteinExistence type="inferred from homology"/>
<keyword evidence="7" id="KW-0496">Mitochondrion</keyword>
<comment type="caution">
    <text evidence="11">The sequence shown here is derived from an EMBL/GenBank/DDBJ whole genome shotgun (WGS) entry which is preliminary data.</text>
</comment>
<evidence type="ECO:0000256" key="3">
    <source>
        <dbReference type="ARBA" id="ARBA00022692"/>
    </source>
</evidence>
<gene>
    <name evidence="11" type="ORF">VFPBJ_11172</name>
</gene>
<reference evidence="11 12" key="1">
    <citation type="submission" date="2016-01" db="EMBL/GenBank/DDBJ databases">
        <title>Biosynthesis of antibiotic leucinostatins and their inhibition on Phytophthora in bio-control Purpureocillium lilacinum.</title>
        <authorList>
            <person name="Wang G."/>
            <person name="Liu Z."/>
            <person name="Lin R."/>
            <person name="Li E."/>
            <person name="Mao Z."/>
            <person name="Ling J."/>
            <person name="Yin W."/>
            <person name="Xie B."/>
        </authorList>
    </citation>
    <scope>NUCLEOTIDE SEQUENCE [LARGE SCALE GENOMIC DNA]</scope>
    <source>
        <strain evidence="11">PLBJ-1</strain>
    </source>
</reference>